<dbReference type="Proteomes" id="UP000310200">
    <property type="component" value="Unassembled WGS sequence"/>
</dbReference>
<comment type="caution">
    <text evidence="8">The sequence shown here is derived from an EMBL/GenBank/DDBJ whole genome shotgun (WGS) entry which is preliminary data.</text>
</comment>
<dbReference type="PANTHER" id="PTHR43289:SF14">
    <property type="entry name" value="LYMPHOKINE-ACTIVATED KILLER T-CELL-ORIGINATED PROTEIN KINASE"/>
    <property type="match status" value="1"/>
</dbReference>
<evidence type="ECO:0000256" key="1">
    <source>
        <dbReference type="ARBA" id="ARBA00022679"/>
    </source>
</evidence>
<evidence type="ECO:0000256" key="6">
    <source>
        <dbReference type="SAM" id="SignalP"/>
    </source>
</evidence>
<evidence type="ECO:0000259" key="7">
    <source>
        <dbReference type="PROSITE" id="PS50011"/>
    </source>
</evidence>
<dbReference type="InterPro" id="IPR011009">
    <property type="entry name" value="Kinase-like_dom_sf"/>
</dbReference>
<keyword evidence="9" id="KW-1185">Reference proteome</keyword>
<dbReference type="Gene3D" id="1.10.510.10">
    <property type="entry name" value="Transferase(Phosphotransferase) domain 1"/>
    <property type="match status" value="1"/>
</dbReference>
<feature type="signal peptide" evidence="6">
    <location>
        <begin position="1"/>
        <end position="21"/>
    </location>
</feature>
<keyword evidence="2" id="KW-0547">Nucleotide-binding</keyword>
<feature type="chain" id="PRO_5021032843" evidence="6">
    <location>
        <begin position="22"/>
        <end position="415"/>
    </location>
</feature>
<dbReference type="AlphaFoldDB" id="A0A4S2KWR3"/>
<evidence type="ECO:0000256" key="3">
    <source>
        <dbReference type="ARBA" id="ARBA00022777"/>
    </source>
</evidence>
<dbReference type="EMBL" id="QBLH01001213">
    <property type="protein sequence ID" value="TGZ52669.1"/>
    <property type="molecule type" value="Genomic_DNA"/>
</dbReference>
<dbReference type="PROSITE" id="PS50011">
    <property type="entry name" value="PROTEIN_KINASE_DOM"/>
    <property type="match status" value="1"/>
</dbReference>
<accession>A0A4S2KWR3</accession>
<dbReference type="Pfam" id="PF00069">
    <property type="entry name" value="Pkinase"/>
    <property type="match status" value="1"/>
</dbReference>
<dbReference type="InterPro" id="IPR008271">
    <property type="entry name" value="Ser/Thr_kinase_AS"/>
</dbReference>
<evidence type="ECO:0000256" key="5">
    <source>
        <dbReference type="SAM" id="MobiDB-lite"/>
    </source>
</evidence>
<evidence type="ECO:0000256" key="2">
    <source>
        <dbReference type="ARBA" id="ARBA00022741"/>
    </source>
</evidence>
<keyword evidence="6" id="KW-0732">Signal</keyword>
<keyword evidence="3 8" id="KW-0418">Kinase</keyword>
<reference evidence="8 9" key="1">
    <citation type="journal article" date="2019" name="Philos. Trans. R. Soc. Lond., B, Biol. Sci.">
        <title>Ant behaviour and brain gene expression of defending hosts depend on the ecological success of the intruding social parasite.</title>
        <authorList>
            <person name="Kaur R."/>
            <person name="Stoldt M."/>
            <person name="Jongepier E."/>
            <person name="Feldmeyer B."/>
            <person name="Menzel F."/>
            <person name="Bornberg-Bauer E."/>
            <person name="Foitzik S."/>
        </authorList>
    </citation>
    <scope>NUCLEOTIDE SEQUENCE [LARGE SCALE GENOMIC DNA]</scope>
    <source>
        <tissue evidence="8">Whole body</tissue>
    </source>
</reference>
<sequence>LLTRFAKLFWSLASVRVVCEGGTAGSVPFDIGELALFPGTIRSGSVKELGVDTVPWHIAKESNFNFCFGNMAEFQTPPRVTGNRVTDKAELNTPIKIPASPFLRQIGYGTGIGVYMLERSPKVGSVRSPWAVKKWLKARNNETNDKRLRLEADVLRQLNHPNIVGFRALAKGSDGKSCLAMEALDMSLGDTIEERREIMEDVPFPAKDILKVGFEIAKGLKYLHHTAHILHGDIKSWNVVVSHDFSRVKLCDFGSSIPLTESLEMDTSKGDFWYVGTKCWNPPEIEHDDGPVTSAADIWTYGLVLWEMIALSTPHSEDCDENESLDESNASKDMKNNQLDESDISMDESMTFLKEIMPPRSKKYGTRPALPAIDLDKEYENVLEIFYICTIDYKLRPSAKALVNYYEKYANIGKE</sequence>
<dbReference type="GO" id="GO:0004674">
    <property type="term" value="F:protein serine/threonine kinase activity"/>
    <property type="evidence" value="ECO:0007669"/>
    <property type="project" value="TreeGrafter"/>
</dbReference>
<dbReference type="InterPro" id="IPR000719">
    <property type="entry name" value="Prot_kinase_dom"/>
</dbReference>
<evidence type="ECO:0000313" key="9">
    <source>
        <dbReference type="Proteomes" id="UP000310200"/>
    </source>
</evidence>
<protein>
    <submittedName>
        <fullName evidence="8">Lymphokine-activated killer T-cell-originated protein kinase</fullName>
    </submittedName>
</protein>
<feature type="non-terminal residue" evidence="8">
    <location>
        <position position="415"/>
    </location>
</feature>
<dbReference type="PROSITE" id="PS00108">
    <property type="entry name" value="PROTEIN_KINASE_ST"/>
    <property type="match status" value="1"/>
</dbReference>
<organism evidence="8 9">
    <name type="scientific">Temnothorax longispinosus</name>
    <dbReference type="NCBI Taxonomy" id="300112"/>
    <lineage>
        <taxon>Eukaryota</taxon>
        <taxon>Metazoa</taxon>
        <taxon>Ecdysozoa</taxon>
        <taxon>Arthropoda</taxon>
        <taxon>Hexapoda</taxon>
        <taxon>Insecta</taxon>
        <taxon>Pterygota</taxon>
        <taxon>Neoptera</taxon>
        <taxon>Endopterygota</taxon>
        <taxon>Hymenoptera</taxon>
        <taxon>Apocrita</taxon>
        <taxon>Aculeata</taxon>
        <taxon>Formicoidea</taxon>
        <taxon>Formicidae</taxon>
        <taxon>Myrmicinae</taxon>
        <taxon>Temnothorax</taxon>
    </lineage>
</organism>
<dbReference type="SUPFAM" id="SSF56112">
    <property type="entry name" value="Protein kinase-like (PK-like)"/>
    <property type="match status" value="1"/>
</dbReference>
<feature type="domain" description="Protein kinase" evidence="7">
    <location>
        <begin position="100"/>
        <end position="409"/>
    </location>
</feature>
<keyword evidence="1" id="KW-0808">Transferase</keyword>
<evidence type="ECO:0000313" key="8">
    <source>
        <dbReference type="EMBL" id="TGZ52669.1"/>
    </source>
</evidence>
<dbReference type="PANTHER" id="PTHR43289">
    <property type="entry name" value="MITOGEN-ACTIVATED PROTEIN KINASE KINASE KINASE 20-RELATED"/>
    <property type="match status" value="1"/>
</dbReference>
<proteinExistence type="predicted"/>
<keyword evidence="4" id="KW-0067">ATP-binding</keyword>
<dbReference type="GO" id="GO:0005524">
    <property type="term" value="F:ATP binding"/>
    <property type="evidence" value="ECO:0007669"/>
    <property type="project" value="UniProtKB-KW"/>
</dbReference>
<dbReference type="STRING" id="300112.A0A4S2KWR3"/>
<dbReference type="Gene3D" id="3.30.200.20">
    <property type="entry name" value="Phosphorylase Kinase, domain 1"/>
    <property type="match status" value="1"/>
</dbReference>
<name>A0A4S2KWR3_9HYME</name>
<evidence type="ECO:0000256" key="4">
    <source>
        <dbReference type="ARBA" id="ARBA00022840"/>
    </source>
</evidence>
<feature type="region of interest" description="Disordered" evidence="5">
    <location>
        <begin position="316"/>
        <end position="340"/>
    </location>
</feature>
<dbReference type="SMART" id="SM00220">
    <property type="entry name" value="S_TKc"/>
    <property type="match status" value="1"/>
</dbReference>
<feature type="non-terminal residue" evidence="8">
    <location>
        <position position="1"/>
    </location>
</feature>
<gene>
    <name evidence="8" type="ORF">DBV15_07727</name>
</gene>